<name>A0AAD7Y0Q1_9FUNG</name>
<feature type="compositionally biased region" description="Basic and acidic residues" evidence="1">
    <location>
        <begin position="190"/>
        <end position="209"/>
    </location>
</feature>
<dbReference type="GeneID" id="83214184"/>
<feature type="region of interest" description="Disordered" evidence="1">
    <location>
        <begin position="72"/>
        <end position="161"/>
    </location>
</feature>
<dbReference type="SUPFAM" id="SSF50249">
    <property type="entry name" value="Nucleic acid-binding proteins"/>
    <property type="match status" value="2"/>
</dbReference>
<dbReference type="InterPro" id="IPR015525">
    <property type="entry name" value="BRCA2"/>
</dbReference>
<dbReference type="PANTHER" id="PTHR11289:SF0">
    <property type="entry name" value="BREAST CANCER TYPE 2 SUSCEPTIBILITY PROTEIN"/>
    <property type="match status" value="1"/>
</dbReference>
<dbReference type="SUPFAM" id="SSF81872">
    <property type="entry name" value="BRCA2 helical domain"/>
    <property type="match status" value="1"/>
</dbReference>
<dbReference type="EMBL" id="JARTCD010000031">
    <property type="protein sequence ID" value="KAJ8657472.1"/>
    <property type="molecule type" value="Genomic_DNA"/>
</dbReference>
<evidence type="ECO:0000313" key="5">
    <source>
        <dbReference type="Proteomes" id="UP001234581"/>
    </source>
</evidence>
<dbReference type="Pfam" id="PF09103">
    <property type="entry name" value="BRCA-2_OB1"/>
    <property type="match status" value="1"/>
</dbReference>
<dbReference type="RefSeq" id="XP_058342385.1">
    <property type="nucleotide sequence ID" value="XM_058486799.1"/>
</dbReference>
<dbReference type="InterPro" id="IPR015187">
    <property type="entry name" value="BRCA2_OB_1"/>
</dbReference>
<feature type="compositionally biased region" description="Low complexity" evidence="1">
    <location>
        <begin position="287"/>
        <end position="300"/>
    </location>
</feature>
<dbReference type="InterPro" id="IPR012340">
    <property type="entry name" value="NA-bd_OB-fold"/>
</dbReference>
<comment type="caution">
    <text evidence="4">The sequence shown here is derived from an EMBL/GenBank/DDBJ whole genome shotgun (WGS) entry which is preliminary data.</text>
</comment>
<reference evidence="4 5" key="1">
    <citation type="submission" date="2023-03" db="EMBL/GenBank/DDBJ databases">
        <title>Genome sequence of Lichtheimia ornata CBS 291.66.</title>
        <authorList>
            <person name="Mohabir J.T."/>
            <person name="Shea T.P."/>
            <person name="Kurbessoian T."/>
            <person name="Berby B."/>
            <person name="Fontaine J."/>
            <person name="Livny J."/>
            <person name="Gnirke A."/>
            <person name="Stajich J.E."/>
            <person name="Cuomo C.A."/>
        </authorList>
    </citation>
    <scope>NUCLEOTIDE SEQUENCE [LARGE SCALE GENOMIC DNA]</scope>
    <source>
        <strain evidence="4">CBS 291.66</strain>
    </source>
</reference>
<feature type="region of interest" description="Disordered" evidence="1">
    <location>
        <begin position="435"/>
        <end position="478"/>
    </location>
</feature>
<dbReference type="Gene3D" id="2.40.50.140">
    <property type="entry name" value="Nucleic acid-binding proteins"/>
    <property type="match status" value="2"/>
</dbReference>
<feature type="compositionally biased region" description="Low complexity" evidence="1">
    <location>
        <begin position="78"/>
        <end position="89"/>
    </location>
</feature>
<feature type="compositionally biased region" description="Basic and acidic residues" evidence="1">
    <location>
        <begin position="95"/>
        <end position="119"/>
    </location>
</feature>
<feature type="compositionally biased region" description="Polar residues" evidence="1">
    <location>
        <begin position="120"/>
        <end position="133"/>
    </location>
</feature>
<feature type="region of interest" description="Disordered" evidence="1">
    <location>
        <begin position="364"/>
        <end position="423"/>
    </location>
</feature>
<gene>
    <name evidence="4" type="ORF">O0I10_006774</name>
</gene>
<evidence type="ECO:0000259" key="2">
    <source>
        <dbReference type="Pfam" id="PF09103"/>
    </source>
</evidence>
<evidence type="ECO:0000313" key="4">
    <source>
        <dbReference type="EMBL" id="KAJ8657472.1"/>
    </source>
</evidence>
<evidence type="ECO:0000256" key="1">
    <source>
        <dbReference type="SAM" id="MobiDB-lite"/>
    </source>
</evidence>
<feature type="region of interest" description="Disordered" evidence="1">
    <location>
        <begin position="184"/>
        <end position="209"/>
    </location>
</feature>
<dbReference type="Proteomes" id="UP001234581">
    <property type="component" value="Unassembled WGS sequence"/>
</dbReference>
<feature type="compositionally biased region" description="Polar residues" evidence="1">
    <location>
        <begin position="253"/>
        <end position="265"/>
    </location>
</feature>
<feature type="compositionally biased region" description="Basic and acidic residues" evidence="1">
    <location>
        <begin position="302"/>
        <end position="316"/>
    </location>
</feature>
<dbReference type="Pfam" id="PF09169">
    <property type="entry name" value="BRCA-2_helical"/>
    <property type="match status" value="1"/>
</dbReference>
<evidence type="ECO:0000259" key="3">
    <source>
        <dbReference type="Pfam" id="PF09169"/>
    </source>
</evidence>
<feature type="domain" description="Breast cancer type 2 susceptibility protein helical" evidence="3">
    <location>
        <begin position="574"/>
        <end position="629"/>
    </location>
</feature>
<feature type="compositionally biased region" description="Low complexity" evidence="1">
    <location>
        <begin position="379"/>
        <end position="402"/>
    </location>
</feature>
<sequence>MSQSGDDDLWGDLSPSFEEQLYNNVALAEQAADLARQRHSLVHSPLRASLKETSLQSKTSSLIKENGFQVYRDPLPQSTTTTTSNRSSTPLRELSTNHKVDNTFNMAEKRIKVSDKESKASCTSAHSYDTRTTTTKDDAQCTPIPSKPHDPSKDTNNDEDDYMWMDFDVDFSELLQDLNSQELIQSPTNKEQHGKDTTPETTKNPDHYQDNAQVEYNLGRFGGFMTAGSKKNLNINSEARNKAIALFHDTAKSLQNDTTSPPSSSKHIKSTKDPIEQPSPSPPPPSTSAVNSTTATTTPAIAHDRTPEQGEKRALDEDQEPSPEFKYESILSEFGGFKMGSGRAGITVSAEAKRQAVALFNASETTRDLTQSQSPMRDSVSSQHGSSSNSSNSSGSPLSKMSYNDTNANAVNSSPSSPPLRKPRYAAPAINAITRANAPSSSSPPPRSPVPTITNESPKSLPVRRRRQPNIEPGKVRPFKSPIIKDKLEYTKAAVNNQSSSAIRGKGPSVFSLKAVGVRQSLGDLGLPQRYNVEELKEMDIPQDVIDISATTAKDYKFGLWGTMEARAEMIKAGALERLLPNVWVENHYGWIVWKIASMVCSYPQHFKSWWTPKKVMEQLLYRYEREINLGQRSALKRILEQDDSPGRQMILAVASISKVTTEGSRKYQLTLTDGWYQIPAVADPRMEHAISCGRLAVGYKLSICGAQLANPQQVPSSTGMTTLMISSNSCQIARWDAKLGYQKQRLRFRSLGTLHEYGGAVTALDIIVCRKYPMMYRELFKDGTVVIRNAREEEEMRHKYMADAHLGEYMPSFKEHPRALLSQHLGQHDGLLQGATPSKTTPTEERNVSGYFKLLVCDYTRSSGGGDDDATKQSTLATLLLLDANEVLYMDICEGHRYRVLFLTPYQPKKRRGCDVYLKSTRRTRWEPITCTLDETANTAYVPRCITSCNSLVDIDPSSDVDIAVIVLSVISVERYSQPGDRIVYHQKLLVTDQSKALVQIKLRIPIRPLSNIEGQAIAFTNVGYDMHDAKYGVTHVKTSDESEIITKQSSSIAYIHQALIRLREWKQKNVDELDSLAQHVKSDILLT</sequence>
<accession>A0AAD7Y0Q1</accession>
<protein>
    <submittedName>
        <fullName evidence="4">Uncharacterized protein</fullName>
    </submittedName>
</protein>
<keyword evidence="5" id="KW-1185">Reference proteome</keyword>
<proteinExistence type="predicted"/>
<feature type="domain" description="BRCA2 OB1" evidence="2">
    <location>
        <begin position="634"/>
        <end position="744"/>
    </location>
</feature>
<dbReference type="AlphaFoldDB" id="A0AAD7Y0Q1"/>
<feature type="compositionally biased region" description="Pro residues" evidence="1">
    <location>
        <begin position="277"/>
        <end position="286"/>
    </location>
</feature>
<organism evidence="4 5">
    <name type="scientific">Lichtheimia ornata</name>
    <dbReference type="NCBI Taxonomy" id="688661"/>
    <lineage>
        <taxon>Eukaryota</taxon>
        <taxon>Fungi</taxon>
        <taxon>Fungi incertae sedis</taxon>
        <taxon>Mucoromycota</taxon>
        <taxon>Mucoromycotina</taxon>
        <taxon>Mucoromycetes</taxon>
        <taxon>Mucorales</taxon>
        <taxon>Lichtheimiaceae</taxon>
        <taxon>Lichtheimia</taxon>
    </lineage>
</organism>
<feature type="compositionally biased region" description="Basic and acidic residues" evidence="1">
    <location>
        <begin position="147"/>
        <end position="156"/>
    </location>
</feature>
<dbReference type="InterPro" id="IPR015252">
    <property type="entry name" value="BRCA2_hlx"/>
</dbReference>
<dbReference type="GO" id="GO:0006355">
    <property type="term" value="P:regulation of DNA-templated transcription"/>
    <property type="evidence" value="ECO:0007669"/>
    <property type="project" value="TreeGrafter"/>
</dbReference>
<dbReference type="PANTHER" id="PTHR11289">
    <property type="entry name" value="BREAST CANCER TYPE 2 SUSCEPTIBILITY PROTEIN BRCA2"/>
    <property type="match status" value="1"/>
</dbReference>
<dbReference type="GO" id="GO:0000724">
    <property type="term" value="P:double-strand break repair via homologous recombination"/>
    <property type="evidence" value="ECO:0007669"/>
    <property type="project" value="InterPro"/>
</dbReference>
<feature type="region of interest" description="Disordered" evidence="1">
    <location>
        <begin position="253"/>
        <end position="323"/>
    </location>
</feature>
<dbReference type="InterPro" id="IPR036315">
    <property type="entry name" value="BRCA2_hlx_sf"/>
</dbReference>
<feature type="compositionally biased region" description="Polar residues" evidence="1">
    <location>
        <begin position="403"/>
        <end position="412"/>
    </location>
</feature>
<feature type="compositionally biased region" description="Polar residues" evidence="1">
    <location>
        <begin position="364"/>
        <end position="376"/>
    </location>
</feature>